<keyword evidence="5 6" id="KW-0472">Membrane</keyword>
<name>A0ABW0YRT5_9BACI</name>
<proteinExistence type="predicted"/>
<comment type="caution">
    <text evidence="7">The sequence shown here is derived from an EMBL/GenBank/DDBJ whole genome shotgun (WGS) entry which is preliminary data.</text>
</comment>
<evidence type="ECO:0000256" key="2">
    <source>
        <dbReference type="ARBA" id="ARBA00022475"/>
    </source>
</evidence>
<feature type="transmembrane region" description="Helical" evidence="6">
    <location>
        <begin position="243"/>
        <end position="267"/>
    </location>
</feature>
<dbReference type="InterPro" id="IPR004633">
    <property type="entry name" value="NaPi_cotrn-rel/YqeW-like"/>
</dbReference>
<dbReference type="PANTHER" id="PTHR10010:SF46">
    <property type="entry name" value="SODIUM-DEPENDENT PHOSPHATE TRANSPORT PROTEIN 2B"/>
    <property type="match status" value="1"/>
</dbReference>
<keyword evidence="8" id="KW-1185">Reference proteome</keyword>
<gene>
    <name evidence="7" type="ORF">ACFPU1_11640</name>
</gene>
<dbReference type="NCBIfam" id="NF037997">
    <property type="entry name" value="Na_Pi_symport"/>
    <property type="match status" value="1"/>
</dbReference>
<organism evidence="7 8">
    <name type="scientific">Thalassorhabdus alkalitolerans</name>
    <dbReference type="NCBI Taxonomy" id="2282697"/>
    <lineage>
        <taxon>Bacteria</taxon>
        <taxon>Bacillati</taxon>
        <taxon>Bacillota</taxon>
        <taxon>Bacilli</taxon>
        <taxon>Bacillales</taxon>
        <taxon>Bacillaceae</taxon>
        <taxon>Thalassorhabdus</taxon>
    </lineage>
</organism>
<evidence type="ECO:0000256" key="1">
    <source>
        <dbReference type="ARBA" id="ARBA00004651"/>
    </source>
</evidence>
<keyword evidence="4 6" id="KW-1133">Transmembrane helix</keyword>
<comment type="subcellular location">
    <subcellularLocation>
        <location evidence="1">Cell membrane</location>
        <topology evidence="1">Multi-pass membrane protein</topology>
    </subcellularLocation>
</comment>
<dbReference type="NCBIfam" id="TIGR00704">
    <property type="entry name" value="NaPi_cotrn_rel"/>
    <property type="match status" value="1"/>
</dbReference>
<feature type="transmembrane region" description="Helical" evidence="6">
    <location>
        <begin position="130"/>
        <end position="150"/>
    </location>
</feature>
<accession>A0ABW0YRT5</accession>
<dbReference type="Pfam" id="PF02690">
    <property type="entry name" value="Na_Pi_cotrans"/>
    <property type="match status" value="2"/>
</dbReference>
<sequence length="312" mass="33439">MFDWVTTLFVYIGIFLFGIALLRTGLNNAAKNKIEKLLQKGVSSPLSGLILGTAVTGILQSSSAVIVMTVGLVSAKILTFRQSIGIILGSNIGTCLTLEMLAFSVEEMGWMLLLAAAVLLIMPSDKTFHLGTVLFGLGCVFVAMHSLKNIGPIVSTMPYFTDLLSQANDHLLWALAAGSSLSAIIQSSTASTALMMTALGSEWLTLDTRITVMLGANIGTCMTALLAAILSSKEAKLTALAHLWINIAGVLVFIPILQPFTTIVTYLSPDPSVQLAHAATLFNVLTSMLFLPFAYRIAQLIEFFHKGVFKHL</sequence>
<keyword evidence="3 6" id="KW-0812">Transmembrane</keyword>
<feature type="transmembrane region" description="Helical" evidence="6">
    <location>
        <begin position="210"/>
        <end position="231"/>
    </location>
</feature>
<feature type="transmembrane region" description="Helical" evidence="6">
    <location>
        <begin position="46"/>
        <end position="72"/>
    </location>
</feature>
<dbReference type="EMBL" id="JBHSOZ010000005">
    <property type="protein sequence ID" value="MFC5713437.1"/>
    <property type="molecule type" value="Genomic_DNA"/>
</dbReference>
<evidence type="ECO:0000256" key="4">
    <source>
        <dbReference type="ARBA" id="ARBA00022989"/>
    </source>
</evidence>
<reference evidence="8" key="1">
    <citation type="journal article" date="2019" name="Int. J. Syst. Evol. Microbiol.">
        <title>The Global Catalogue of Microorganisms (GCM) 10K type strain sequencing project: providing services to taxonomists for standard genome sequencing and annotation.</title>
        <authorList>
            <consortium name="The Broad Institute Genomics Platform"/>
            <consortium name="The Broad Institute Genome Sequencing Center for Infectious Disease"/>
            <person name="Wu L."/>
            <person name="Ma J."/>
        </authorList>
    </citation>
    <scope>NUCLEOTIDE SEQUENCE [LARGE SCALE GENOMIC DNA]</scope>
    <source>
        <strain evidence="8">CECT 7184</strain>
    </source>
</reference>
<feature type="transmembrane region" description="Helical" evidence="6">
    <location>
        <begin position="273"/>
        <end position="295"/>
    </location>
</feature>
<evidence type="ECO:0000313" key="7">
    <source>
        <dbReference type="EMBL" id="MFC5713437.1"/>
    </source>
</evidence>
<keyword evidence="2" id="KW-1003">Cell membrane</keyword>
<feature type="transmembrane region" description="Helical" evidence="6">
    <location>
        <begin position="84"/>
        <end position="101"/>
    </location>
</feature>
<dbReference type="Proteomes" id="UP001596142">
    <property type="component" value="Unassembled WGS sequence"/>
</dbReference>
<dbReference type="PANTHER" id="PTHR10010">
    <property type="entry name" value="SOLUTE CARRIER FAMILY 34 SODIUM PHOSPHATE , MEMBER 2-RELATED"/>
    <property type="match status" value="1"/>
</dbReference>
<feature type="transmembrane region" description="Helical" evidence="6">
    <location>
        <begin position="171"/>
        <end position="190"/>
    </location>
</feature>
<evidence type="ECO:0000256" key="3">
    <source>
        <dbReference type="ARBA" id="ARBA00022692"/>
    </source>
</evidence>
<feature type="transmembrane region" description="Helical" evidence="6">
    <location>
        <begin position="6"/>
        <end position="26"/>
    </location>
</feature>
<evidence type="ECO:0000313" key="8">
    <source>
        <dbReference type="Proteomes" id="UP001596142"/>
    </source>
</evidence>
<evidence type="ECO:0000256" key="6">
    <source>
        <dbReference type="SAM" id="Phobius"/>
    </source>
</evidence>
<evidence type="ECO:0000256" key="5">
    <source>
        <dbReference type="ARBA" id="ARBA00023136"/>
    </source>
</evidence>
<feature type="transmembrane region" description="Helical" evidence="6">
    <location>
        <begin position="108"/>
        <end position="124"/>
    </location>
</feature>
<dbReference type="RefSeq" id="WP_385941257.1">
    <property type="nucleotide sequence ID" value="NZ_JBHSOZ010000005.1"/>
</dbReference>
<protein>
    <submittedName>
        <fullName evidence="7">Na/Pi symporter</fullName>
    </submittedName>
</protein>
<dbReference type="InterPro" id="IPR003841">
    <property type="entry name" value="Na/Pi_transpt"/>
</dbReference>